<dbReference type="AlphaFoldDB" id="A0A521G331"/>
<dbReference type="InterPro" id="IPR018214">
    <property type="entry name" value="GluRdtase_CS"/>
</dbReference>
<dbReference type="Proteomes" id="UP000316238">
    <property type="component" value="Unassembled WGS sequence"/>
</dbReference>
<sequence>MARESIILLGVNHKKTPLAIREKLALTGGYEEPLNQLRQLRGLKEYYLLSTCNRVEVLFASEEPEQMRAEVLNLLFAGRVSQEQLESCVYTHSGSEAVRHLFTVAASLDSMIVGEAQILGQLKEAYRHASELKTSGLILNRLLHKAFSAAKRVRTETRIGASAVSISYAAVELGKKIFGSLEGKRVMLIGAGEMAELAAEHLVGQGIAEVVVVNRTLERAVNLAARFKGRAAGLDELVAQLAEADIIISSTGATGLVLHKQDVASVMPRRRNRPLFLIDIAVPRDLDPEINTLDNVYLYDIDDLNNVVEMNREQRDKEAVKARHIVEEETFKFMRWLEAMEVTPTIVELQTLAESICRNQLEKTLPRINGLGEKERQSIERMAAAIANKLLHHPLRYLKAEHECVDRQERISVVRSLFCLSGESCSNSLPDQSDDAS</sequence>
<evidence type="ECO:0000256" key="2">
    <source>
        <dbReference type="ARBA" id="ARBA00005916"/>
    </source>
</evidence>
<protein>
    <recommendedName>
        <fullName evidence="8 9">Glutamyl-tRNA reductase</fullName>
        <shortName evidence="9">GluTR</shortName>
        <ecNumber evidence="3 9">1.2.1.70</ecNumber>
    </recommendedName>
</protein>
<evidence type="ECO:0000256" key="4">
    <source>
        <dbReference type="ARBA" id="ARBA00022857"/>
    </source>
</evidence>
<keyword evidence="4 9" id="KW-0521">NADP</keyword>
<dbReference type="CDD" id="cd05213">
    <property type="entry name" value="NAD_bind_Glutamyl_tRNA_reduct"/>
    <property type="match status" value="1"/>
</dbReference>
<feature type="domain" description="Glutamyl-tRNA reductase N-terminal" evidence="17">
    <location>
        <begin position="9"/>
        <end position="157"/>
    </location>
</feature>
<comment type="catalytic activity">
    <reaction evidence="7 9 14">
        <text>(S)-4-amino-5-oxopentanoate + tRNA(Glu) + NADP(+) = L-glutamyl-tRNA(Glu) + NADPH + H(+)</text>
        <dbReference type="Rhea" id="RHEA:12344"/>
        <dbReference type="Rhea" id="RHEA-COMP:9663"/>
        <dbReference type="Rhea" id="RHEA-COMP:9680"/>
        <dbReference type="ChEBI" id="CHEBI:15378"/>
        <dbReference type="ChEBI" id="CHEBI:57501"/>
        <dbReference type="ChEBI" id="CHEBI:57783"/>
        <dbReference type="ChEBI" id="CHEBI:58349"/>
        <dbReference type="ChEBI" id="CHEBI:78442"/>
        <dbReference type="ChEBI" id="CHEBI:78520"/>
        <dbReference type="EC" id="1.2.1.70"/>
    </reaction>
</comment>
<feature type="domain" description="Tetrapyrrole biosynthesis glutamyl-tRNA reductase dimerisation" evidence="15">
    <location>
        <begin position="321"/>
        <end position="420"/>
    </location>
</feature>
<dbReference type="InterPro" id="IPR015896">
    <property type="entry name" value="4pyrrol_synth_GluRdtase_dimer"/>
</dbReference>
<dbReference type="PANTHER" id="PTHR43013">
    <property type="entry name" value="GLUTAMYL-TRNA REDUCTASE"/>
    <property type="match status" value="1"/>
</dbReference>
<evidence type="ECO:0000256" key="6">
    <source>
        <dbReference type="ARBA" id="ARBA00023244"/>
    </source>
</evidence>
<evidence type="ECO:0000256" key="1">
    <source>
        <dbReference type="ARBA" id="ARBA00005059"/>
    </source>
</evidence>
<dbReference type="SUPFAM" id="SSF69075">
    <property type="entry name" value="Glutamyl tRNA-reductase dimerization domain"/>
    <property type="match status" value="1"/>
</dbReference>
<dbReference type="PIRSF" id="PIRSF000445">
    <property type="entry name" value="4pyrrol_synth_GluRdtase"/>
    <property type="match status" value="1"/>
</dbReference>
<dbReference type="InterPro" id="IPR036291">
    <property type="entry name" value="NAD(P)-bd_dom_sf"/>
</dbReference>
<dbReference type="Pfam" id="PF01488">
    <property type="entry name" value="Shikimate_DH"/>
    <property type="match status" value="1"/>
</dbReference>
<feature type="binding site" evidence="9 11">
    <location>
        <begin position="115"/>
        <end position="117"/>
    </location>
    <ligand>
        <name>substrate</name>
    </ligand>
</feature>
<comment type="domain">
    <text evidence="9">Possesses an unusual extended V-shaped dimeric structure with each monomer consisting of three distinct domains arranged along a curved 'spinal' alpha-helix. The N-terminal catalytic domain specifically recognizes the glutamate moiety of the substrate. The second domain is the NADPH-binding domain, and the third C-terminal domain is responsible for dimerization.</text>
</comment>
<dbReference type="NCBIfam" id="TIGR01035">
    <property type="entry name" value="hemA"/>
    <property type="match status" value="1"/>
</dbReference>
<feature type="binding site" evidence="9 12">
    <location>
        <begin position="190"/>
        <end position="195"/>
    </location>
    <ligand>
        <name>NADP(+)</name>
        <dbReference type="ChEBI" id="CHEBI:58349"/>
    </ligand>
</feature>
<dbReference type="InterPro" id="IPR000343">
    <property type="entry name" value="4pyrrol_synth_GluRdtase"/>
</dbReference>
<dbReference type="InterPro" id="IPR036453">
    <property type="entry name" value="GluRdtase_dimer_dom_sf"/>
</dbReference>
<dbReference type="EMBL" id="NQJD01000007">
    <property type="protein sequence ID" value="TAA75425.1"/>
    <property type="molecule type" value="Genomic_DNA"/>
</dbReference>
<comment type="pathway">
    <text evidence="1 9 14">Porphyrin-containing compound metabolism; protoporphyrin-IX biosynthesis; 5-aminolevulinate from L-glutamyl-tRNA(Glu): step 1/2.</text>
</comment>
<evidence type="ECO:0000256" key="11">
    <source>
        <dbReference type="PIRSR" id="PIRSR000445-2"/>
    </source>
</evidence>
<evidence type="ECO:0000313" key="18">
    <source>
        <dbReference type="EMBL" id="TAA75425.1"/>
    </source>
</evidence>
<dbReference type="Pfam" id="PF00745">
    <property type="entry name" value="GlutR_dimer"/>
    <property type="match status" value="1"/>
</dbReference>
<dbReference type="PROSITE" id="PS00747">
    <property type="entry name" value="GLUTR"/>
    <property type="match status" value="1"/>
</dbReference>
<dbReference type="PANTHER" id="PTHR43013:SF1">
    <property type="entry name" value="GLUTAMYL-TRNA REDUCTASE"/>
    <property type="match status" value="1"/>
</dbReference>
<dbReference type="Gene3D" id="3.30.460.30">
    <property type="entry name" value="Glutamyl-tRNA reductase, N-terminal domain"/>
    <property type="match status" value="1"/>
</dbReference>
<comment type="caution">
    <text evidence="18">The sequence shown here is derived from an EMBL/GenBank/DDBJ whole genome shotgun (WGS) entry which is preliminary data.</text>
</comment>
<evidence type="ECO:0000256" key="13">
    <source>
        <dbReference type="PIRSR" id="PIRSR000445-4"/>
    </source>
</evidence>
<evidence type="ECO:0000256" key="10">
    <source>
        <dbReference type="PIRSR" id="PIRSR000445-1"/>
    </source>
</evidence>
<comment type="miscellaneous">
    <text evidence="9">During catalysis, the active site Cys acts as a nucleophile attacking the alpha-carbonyl group of tRNA-bound glutamate with the formation of a thioester intermediate between enzyme and glutamate, and the concomitant release of tRNA(Glu). The thioester intermediate is finally reduced by direct hydride transfer from NADPH, to form the product GSA.</text>
</comment>
<organism evidence="18 19">
    <name type="scientific">Candidatus Electronema aureum</name>
    <dbReference type="NCBI Taxonomy" id="2005002"/>
    <lineage>
        <taxon>Bacteria</taxon>
        <taxon>Pseudomonadati</taxon>
        <taxon>Thermodesulfobacteriota</taxon>
        <taxon>Desulfobulbia</taxon>
        <taxon>Desulfobulbales</taxon>
        <taxon>Desulfobulbaceae</taxon>
        <taxon>Candidatus Electronema</taxon>
    </lineage>
</organism>
<dbReference type="InterPro" id="IPR036343">
    <property type="entry name" value="GluRdtase_N_sf"/>
</dbReference>
<dbReference type="InterPro" id="IPR015895">
    <property type="entry name" value="4pyrrol_synth_GluRdtase_N"/>
</dbReference>
<evidence type="ECO:0000259" key="17">
    <source>
        <dbReference type="Pfam" id="PF05201"/>
    </source>
</evidence>
<evidence type="ECO:0000256" key="9">
    <source>
        <dbReference type="HAMAP-Rule" id="MF_00087"/>
    </source>
</evidence>
<name>A0A521G331_9BACT</name>
<keyword evidence="6 9" id="KW-0627">Porphyrin biosynthesis</keyword>
<evidence type="ECO:0000256" key="3">
    <source>
        <dbReference type="ARBA" id="ARBA00012970"/>
    </source>
</evidence>
<accession>A0A521G331</accession>
<evidence type="ECO:0000259" key="16">
    <source>
        <dbReference type="Pfam" id="PF01488"/>
    </source>
</evidence>
<dbReference type="GO" id="GO:0050661">
    <property type="term" value="F:NADP binding"/>
    <property type="evidence" value="ECO:0007669"/>
    <property type="project" value="InterPro"/>
</dbReference>
<feature type="binding site" evidence="9 11">
    <location>
        <position position="110"/>
    </location>
    <ligand>
        <name>substrate</name>
    </ligand>
</feature>
<dbReference type="GO" id="GO:0019353">
    <property type="term" value="P:protoporphyrinogen IX biosynthetic process from glutamate"/>
    <property type="evidence" value="ECO:0007669"/>
    <property type="project" value="TreeGrafter"/>
</dbReference>
<evidence type="ECO:0000313" key="19">
    <source>
        <dbReference type="Proteomes" id="UP000316238"/>
    </source>
</evidence>
<keyword evidence="5 9" id="KW-0560">Oxidoreductase</keyword>
<reference evidence="18" key="1">
    <citation type="submission" date="2017-07" db="EMBL/GenBank/DDBJ databases">
        <title>The cable genome - Insights into the physiology and evolution of filamentous bacteria capable of sulfide oxidation via long distance electron transfer.</title>
        <authorList>
            <person name="Thorup C."/>
            <person name="Bjerg J.T."/>
            <person name="Schreiber L."/>
            <person name="Nielsen L.P."/>
            <person name="Kjeldsen K.U."/>
            <person name="Boesen T."/>
            <person name="Boggild A."/>
            <person name="Meysman F."/>
            <person name="Geelhoed J."/>
            <person name="Schramm A."/>
        </authorList>
    </citation>
    <scope>NUCLEOTIDE SEQUENCE [LARGE SCALE GENOMIC DNA]</scope>
    <source>
        <strain evidence="18">GS</strain>
    </source>
</reference>
<comment type="subunit">
    <text evidence="9">Homodimer.</text>
</comment>
<dbReference type="InterPro" id="IPR006151">
    <property type="entry name" value="Shikm_DH/Glu-tRNA_Rdtase"/>
</dbReference>
<dbReference type="HAMAP" id="MF_00087">
    <property type="entry name" value="Glu_tRNA_reductase"/>
    <property type="match status" value="1"/>
</dbReference>
<evidence type="ECO:0000259" key="15">
    <source>
        <dbReference type="Pfam" id="PF00745"/>
    </source>
</evidence>
<feature type="site" description="Important for activity" evidence="9 13">
    <location>
        <position position="100"/>
    </location>
</feature>
<evidence type="ECO:0000256" key="14">
    <source>
        <dbReference type="RuleBase" id="RU000584"/>
    </source>
</evidence>
<dbReference type="EC" id="1.2.1.70" evidence="3 9"/>
<feature type="binding site" evidence="9 11">
    <location>
        <position position="121"/>
    </location>
    <ligand>
        <name>substrate</name>
    </ligand>
</feature>
<evidence type="ECO:0000256" key="8">
    <source>
        <dbReference type="ARBA" id="ARBA00068659"/>
    </source>
</evidence>
<comment type="similarity">
    <text evidence="2 9 14">Belongs to the glutamyl-tRNA reductase family.</text>
</comment>
<evidence type="ECO:0000256" key="7">
    <source>
        <dbReference type="ARBA" id="ARBA00047464"/>
    </source>
</evidence>
<dbReference type="Pfam" id="PF05201">
    <property type="entry name" value="GlutR_N"/>
    <property type="match status" value="1"/>
</dbReference>
<feature type="domain" description="Quinate/shikimate 5-dehydrogenase/glutamyl-tRNA reductase" evidence="16">
    <location>
        <begin position="172"/>
        <end position="307"/>
    </location>
</feature>
<dbReference type="FunFam" id="3.40.50.720:FF:000031">
    <property type="entry name" value="Glutamyl-tRNA reductase"/>
    <property type="match status" value="1"/>
</dbReference>
<comment type="function">
    <text evidence="9">Catalyzes the NADPH-dependent reduction of glutamyl-tRNA(Glu) to glutamate 1-semialdehyde (GSA).</text>
</comment>
<dbReference type="Gene3D" id="3.40.50.720">
    <property type="entry name" value="NAD(P)-binding Rossmann-like Domain"/>
    <property type="match status" value="1"/>
</dbReference>
<dbReference type="SUPFAM" id="SSF69742">
    <property type="entry name" value="Glutamyl tRNA-reductase catalytic, N-terminal domain"/>
    <property type="match status" value="1"/>
</dbReference>
<dbReference type="SUPFAM" id="SSF51735">
    <property type="entry name" value="NAD(P)-binding Rossmann-fold domains"/>
    <property type="match status" value="1"/>
</dbReference>
<feature type="active site" description="Nucleophile" evidence="9 10">
    <location>
        <position position="52"/>
    </location>
</feature>
<feature type="binding site" evidence="9 11">
    <location>
        <begin position="51"/>
        <end position="54"/>
    </location>
    <ligand>
        <name>substrate</name>
    </ligand>
</feature>
<gene>
    <name evidence="9" type="primary">hemA</name>
    <name evidence="18" type="ORF">CDV28_10772</name>
</gene>
<evidence type="ECO:0000256" key="5">
    <source>
        <dbReference type="ARBA" id="ARBA00023002"/>
    </source>
</evidence>
<dbReference type="GO" id="GO:0008883">
    <property type="term" value="F:glutamyl-tRNA reductase activity"/>
    <property type="evidence" value="ECO:0007669"/>
    <property type="project" value="UniProtKB-UniRule"/>
</dbReference>
<evidence type="ECO:0000256" key="12">
    <source>
        <dbReference type="PIRSR" id="PIRSR000445-3"/>
    </source>
</evidence>
<proteinExistence type="inferred from homology"/>
<dbReference type="FunFam" id="3.30.460.30:FF:000001">
    <property type="entry name" value="Glutamyl-tRNA reductase"/>
    <property type="match status" value="1"/>
</dbReference>
<keyword evidence="19" id="KW-1185">Reference proteome</keyword>
<dbReference type="UniPathway" id="UPA00251">
    <property type="reaction ID" value="UER00316"/>
</dbReference>